<dbReference type="EMBL" id="CP031699">
    <property type="protein sequence ID" value="QEY23146.1"/>
    <property type="molecule type" value="Genomic_DNA"/>
</dbReference>
<protein>
    <submittedName>
        <fullName evidence="1">Type IV secretion protein Rhs</fullName>
    </submittedName>
</protein>
<reference evidence="1 2" key="1">
    <citation type="submission" date="2018-08" db="EMBL/GenBank/DDBJ databases">
        <title>Neisseria animalis ATCC 49930 complete genome.</title>
        <authorList>
            <person name="Veseli I.A."/>
            <person name="Mascarenhas dos Santos A.C."/>
            <person name="Buttler R."/>
            <person name="Pombert J.-F."/>
        </authorList>
    </citation>
    <scope>NUCLEOTIDE SEQUENCE [LARGE SCALE GENOMIC DNA]</scope>
    <source>
        <strain evidence="1 2">ATCC 49930</strain>
    </source>
</reference>
<sequence length="175" mass="20274">MPERWRYLTAAETEAAKHIFADGLDYGKIKIYAGIPYLPPIRTAIAPNGNIYFPRRHCPPDFILAGSTYTMWLIHELTHVWQHQQGFRPWLGGLCLSCTGAYFRRRAYVYPPPEHITDFSRLNMEQQADLIAHYYAARYLPLNAHTPQLPRLQTALAEFLSNPKQKKLLPRYAFA</sequence>
<dbReference type="OrthoDB" id="8686772at2"/>
<dbReference type="RefSeq" id="WP_123795405.1">
    <property type="nucleotide sequence ID" value="NZ_CP031699.1"/>
</dbReference>
<keyword evidence="2" id="KW-1185">Reference proteome</keyword>
<organism evidence="1 2">
    <name type="scientific">Neisseria animalis</name>
    <dbReference type="NCBI Taxonomy" id="492"/>
    <lineage>
        <taxon>Bacteria</taxon>
        <taxon>Pseudomonadati</taxon>
        <taxon>Pseudomonadota</taxon>
        <taxon>Betaproteobacteria</taxon>
        <taxon>Neisseriales</taxon>
        <taxon>Neisseriaceae</taxon>
        <taxon>Neisseria</taxon>
    </lineage>
</organism>
<dbReference type="Proteomes" id="UP000325536">
    <property type="component" value="Chromosome"/>
</dbReference>
<dbReference type="AlphaFoldDB" id="A0A5P3MNN3"/>
<gene>
    <name evidence="1" type="ORF">D0T90_00335</name>
</gene>
<accession>A0A5P3MNN3</accession>
<name>A0A5P3MNN3_NEIAN</name>
<dbReference type="KEGG" id="naq:D0T90_00335"/>
<proteinExistence type="predicted"/>
<evidence type="ECO:0000313" key="2">
    <source>
        <dbReference type="Proteomes" id="UP000325536"/>
    </source>
</evidence>
<evidence type="ECO:0000313" key="1">
    <source>
        <dbReference type="EMBL" id="QEY23146.1"/>
    </source>
</evidence>